<dbReference type="EMBL" id="JBJXBP010000001">
    <property type="protein sequence ID" value="KAL3850444.1"/>
    <property type="molecule type" value="Genomic_DNA"/>
</dbReference>
<sequence length="305" mass="34220">MMPGAFTRMKRVTDPLDDKAKARIVGRVTVEQDYASSGSEHSAQHDDDVTSPNFSELFFGLGVDEAGGSLAENSDTDLDLECDPSMYEARDVNVDSIKMILQDQRDAFQNVLITKVLKAVKLFSFLKSNKQIMRRNVMAYLRDCGFNAAICKTKWESCGGLTAGSYEFIDVVRTEYSTRYFVDLDFKSEFEIARPTVSYERLLPYIPRVFVGKIEDLKQILKVVSDAAKRSLKSRGLLLPPWRKHRFMQNKWLGPYRRTTNLFLASFSSASPVNQGHGAVKCRAVGFDATVNGGGHLFPAAARTR</sequence>
<dbReference type="NCBIfam" id="TIGR01615">
    <property type="entry name" value="A_thal_3542"/>
    <property type="match status" value="1"/>
</dbReference>
<gene>
    <name evidence="1" type="ORF">ACJIZ3_012326</name>
</gene>
<evidence type="ECO:0000313" key="2">
    <source>
        <dbReference type="Proteomes" id="UP001634393"/>
    </source>
</evidence>
<reference evidence="1 2" key="1">
    <citation type="submission" date="2024-12" db="EMBL/GenBank/DDBJ databases">
        <title>The unique morphological basis and parallel evolutionary history of personate flowers in Penstemon.</title>
        <authorList>
            <person name="Depatie T.H."/>
            <person name="Wessinger C.A."/>
        </authorList>
    </citation>
    <scope>NUCLEOTIDE SEQUENCE [LARGE SCALE GENOMIC DNA]</scope>
    <source>
        <strain evidence="1">WTNN_2</strain>
        <tissue evidence="1">Leaf</tissue>
    </source>
</reference>
<comment type="caution">
    <text evidence="1">The sequence shown here is derived from an EMBL/GenBank/DDBJ whole genome shotgun (WGS) entry which is preliminary data.</text>
</comment>
<proteinExistence type="predicted"/>
<name>A0ABD3ULP2_9LAMI</name>
<dbReference type="InterPro" id="IPR006502">
    <property type="entry name" value="PDDEXK-like"/>
</dbReference>
<dbReference type="PANTHER" id="PTHR31579">
    <property type="entry name" value="OS03G0796600 PROTEIN"/>
    <property type="match status" value="1"/>
</dbReference>
<keyword evidence="2" id="KW-1185">Reference proteome</keyword>
<evidence type="ECO:0000313" key="1">
    <source>
        <dbReference type="EMBL" id="KAL3850444.1"/>
    </source>
</evidence>
<accession>A0ABD3ULP2</accession>
<dbReference type="AlphaFoldDB" id="A0ABD3ULP2"/>
<dbReference type="Pfam" id="PF04720">
    <property type="entry name" value="PDDEXK_6"/>
    <property type="match status" value="1"/>
</dbReference>
<dbReference type="Proteomes" id="UP001634393">
    <property type="component" value="Unassembled WGS sequence"/>
</dbReference>
<organism evidence="1 2">
    <name type="scientific">Penstemon smallii</name>
    <dbReference type="NCBI Taxonomy" id="265156"/>
    <lineage>
        <taxon>Eukaryota</taxon>
        <taxon>Viridiplantae</taxon>
        <taxon>Streptophyta</taxon>
        <taxon>Embryophyta</taxon>
        <taxon>Tracheophyta</taxon>
        <taxon>Spermatophyta</taxon>
        <taxon>Magnoliopsida</taxon>
        <taxon>eudicotyledons</taxon>
        <taxon>Gunneridae</taxon>
        <taxon>Pentapetalae</taxon>
        <taxon>asterids</taxon>
        <taxon>lamiids</taxon>
        <taxon>Lamiales</taxon>
        <taxon>Plantaginaceae</taxon>
        <taxon>Cheloneae</taxon>
        <taxon>Penstemon</taxon>
    </lineage>
</organism>
<dbReference type="PANTHER" id="PTHR31579:SF84">
    <property type="entry name" value="F21O3.6 PROTEIN"/>
    <property type="match status" value="1"/>
</dbReference>
<protein>
    <submittedName>
        <fullName evidence="1">Uncharacterized protein</fullName>
    </submittedName>
</protein>